<dbReference type="EMBL" id="CP053085">
    <property type="protein sequence ID" value="QJR37256.1"/>
    <property type="molecule type" value="Genomic_DNA"/>
</dbReference>
<dbReference type="InterPro" id="IPR001478">
    <property type="entry name" value="PDZ"/>
</dbReference>
<comment type="similarity">
    <text evidence="1">Belongs to the peptidase S1C family.</text>
</comment>
<dbReference type="PANTHER" id="PTHR22939">
    <property type="entry name" value="SERINE PROTEASE FAMILY S1C HTRA-RELATED"/>
    <property type="match status" value="1"/>
</dbReference>
<accession>A0A6M4IUU3</accession>
<dbReference type="PANTHER" id="PTHR22939:SF129">
    <property type="entry name" value="SERINE PROTEASE HTRA2, MITOCHONDRIAL"/>
    <property type="match status" value="1"/>
</dbReference>
<dbReference type="AlphaFoldDB" id="A0A6M4IUU3"/>
<dbReference type="Gene3D" id="2.40.10.120">
    <property type="match status" value="1"/>
</dbReference>
<dbReference type="GO" id="GO:0042597">
    <property type="term" value="C:periplasmic space"/>
    <property type="evidence" value="ECO:0007669"/>
    <property type="project" value="TreeGrafter"/>
</dbReference>
<dbReference type="Gene3D" id="2.30.42.10">
    <property type="match status" value="1"/>
</dbReference>
<keyword evidence="3" id="KW-0378">Hydrolase</keyword>
<reference evidence="5 6" key="1">
    <citation type="submission" date="2020-05" db="EMBL/GenBank/DDBJ databases">
        <title>Complete genome sequence of Gemmatimonas greenlandica TET16.</title>
        <authorList>
            <person name="Zeng Y."/>
        </authorList>
    </citation>
    <scope>NUCLEOTIDE SEQUENCE [LARGE SCALE GENOMIC DNA]</scope>
    <source>
        <strain evidence="5 6">TET16</strain>
    </source>
</reference>
<organism evidence="5 6">
    <name type="scientific">Gemmatimonas groenlandica</name>
    <dbReference type="NCBI Taxonomy" id="2732249"/>
    <lineage>
        <taxon>Bacteria</taxon>
        <taxon>Pseudomonadati</taxon>
        <taxon>Gemmatimonadota</taxon>
        <taxon>Gemmatimonadia</taxon>
        <taxon>Gemmatimonadales</taxon>
        <taxon>Gemmatimonadaceae</taxon>
        <taxon>Gemmatimonas</taxon>
    </lineage>
</organism>
<dbReference type="PROSITE" id="PS50106">
    <property type="entry name" value="PDZ"/>
    <property type="match status" value="1"/>
</dbReference>
<dbReference type="KEGG" id="ggr:HKW67_17910"/>
<gene>
    <name evidence="5" type="ORF">HKW67_17910</name>
</gene>
<dbReference type="SUPFAM" id="SSF50156">
    <property type="entry name" value="PDZ domain-like"/>
    <property type="match status" value="1"/>
</dbReference>
<keyword evidence="2" id="KW-0645">Protease</keyword>
<dbReference type="GO" id="GO:0004252">
    <property type="term" value="F:serine-type endopeptidase activity"/>
    <property type="evidence" value="ECO:0007669"/>
    <property type="project" value="InterPro"/>
</dbReference>
<feature type="domain" description="PDZ" evidence="4">
    <location>
        <begin position="207"/>
        <end position="272"/>
    </location>
</feature>
<name>A0A6M4IUU3_9BACT</name>
<evidence type="ECO:0000313" key="6">
    <source>
        <dbReference type="Proteomes" id="UP000500938"/>
    </source>
</evidence>
<sequence>MSHADTHEVPHTEPLSLIAVSDQLASAVAHAAQAVVAVHAREKLASTGVHWRDGLIVTTDATVRREQNITVTIPDGRRVAATLVGRDASSDLAVLRVEAGVSFGSAAVGDPATLRPGHLVMAVARLDDSGPRVSFGAVSAIGGAWRTWKGGEYTRRIQSGFALYPGFGGSPLVDAAGRVHGINSGGLSQQLATTIPADTVERVVSQLVATGYVPRGWLGAALQAVRVGESAKVAAQGREGGLLIIGTADGGPAATSGLLVGDIVLALDGTAVHEPHDVLDVLQHMPPGRAVSFDLLRGGVFVRVIVTIGERPGGNDGQRTRREARRGAR</sequence>
<evidence type="ECO:0000256" key="2">
    <source>
        <dbReference type="ARBA" id="ARBA00022670"/>
    </source>
</evidence>
<protein>
    <submittedName>
        <fullName evidence="5">PDZ domain-containing protein</fullName>
    </submittedName>
</protein>
<dbReference type="RefSeq" id="WP_171226690.1">
    <property type="nucleotide sequence ID" value="NZ_CP053085.1"/>
</dbReference>
<dbReference type="InterPro" id="IPR001940">
    <property type="entry name" value="Peptidase_S1C"/>
</dbReference>
<dbReference type="PRINTS" id="PR00834">
    <property type="entry name" value="PROTEASES2C"/>
</dbReference>
<dbReference type="Pfam" id="PF13180">
    <property type="entry name" value="PDZ_2"/>
    <property type="match status" value="1"/>
</dbReference>
<evidence type="ECO:0000259" key="4">
    <source>
        <dbReference type="PROSITE" id="PS50106"/>
    </source>
</evidence>
<dbReference type="GO" id="GO:0006515">
    <property type="term" value="P:protein quality control for misfolded or incompletely synthesized proteins"/>
    <property type="evidence" value="ECO:0007669"/>
    <property type="project" value="TreeGrafter"/>
</dbReference>
<dbReference type="SMART" id="SM00228">
    <property type="entry name" value="PDZ"/>
    <property type="match status" value="1"/>
</dbReference>
<dbReference type="SUPFAM" id="SSF50494">
    <property type="entry name" value="Trypsin-like serine proteases"/>
    <property type="match status" value="1"/>
</dbReference>
<dbReference type="InterPro" id="IPR009003">
    <property type="entry name" value="Peptidase_S1_PA"/>
</dbReference>
<keyword evidence="6" id="KW-1185">Reference proteome</keyword>
<dbReference type="InterPro" id="IPR036034">
    <property type="entry name" value="PDZ_sf"/>
</dbReference>
<proteinExistence type="inferred from homology"/>
<dbReference type="Pfam" id="PF13365">
    <property type="entry name" value="Trypsin_2"/>
    <property type="match status" value="1"/>
</dbReference>
<evidence type="ECO:0000256" key="1">
    <source>
        <dbReference type="ARBA" id="ARBA00010541"/>
    </source>
</evidence>
<evidence type="ECO:0000313" key="5">
    <source>
        <dbReference type="EMBL" id="QJR37256.1"/>
    </source>
</evidence>
<dbReference type="Proteomes" id="UP000500938">
    <property type="component" value="Chromosome"/>
</dbReference>
<evidence type="ECO:0000256" key="3">
    <source>
        <dbReference type="ARBA" id="ARBA00022801"/>
    </source>
</evidence>